<dbReference type="EMBL" id="AK145878">
    <property type="protein sequence ID" value="BAE26719.1"/>
    <property type="molecule type" value="mRNA"/>
</dbReference>
<feature type="region of interest" description="Disordered" evidence="1">
    <location>
        <begin position="89"/>
        <end position="129"/>
    </location>
</feature>
<evidence type="ECO:0000313" key="3">
    <source>
        <dbReference type="MGI" id="MGI:3642559"/>
    </source>
</evidence>
<reference evidence="2" key="5">
    <citation type="journal article" date="2002" name="Nature">
        <title>Analysis of the mouse transcriptome based on functional annotation of 60,770 full-length cDNAs.</title>
        <authorList>
            <consortium name="The FANTOM Consortium and the RIKEN Genome Exploration Research Group Phase I and II Team"/>
        </authorList>
    </citation>
    <scope>NUCLEOTIDE SEQUENCE</scope>
    <source>
        <strain evidence="2">C57BL/6J</strain>
        <tissue evidence="2">Placenta</tissue>
    </source>
</reference>
<reference evidence="2" key="2">
    <citation type="journal article" date="2000" name="Genome Res.">
        <title>Normalization and subtraction of cap-trapper-selected cDNAs to prepare full-length cDNA libraries for rapid discovery of new genes.</title>
        <authorList>
            <person name="Carninci P."/>
            <person name="Shibata Y."/>
            <person name="Hayatsu N."/>
            <person name="Sugahara Y."/>
            <person name="Shibata K."/>
            <person name="Itoh M."/>
            <person name="Konno H."/>
            <person name="Okazaki Y."/>
            <person name="Muramatsu M."/>
            <person name="Hayashizaki Y."/>
        </authorList>
    </citation>
    <scope>NUCLEOTIDE SEQUENCE</scope>
    <source>
        <strain evidence="2">C57BL/6J</strain>
        <tissue evidence="2">Placenta</tissue>
    </source>
</reference>
<evidence type="ECO:0000256" key="1">
    <source>
        <dbReference type="SAM" id="MobiDB-lite"/>
    </source>
</evidence>
<reference evidence="2" key="3">
    <citation type="journal article" date="2000" name="Genome Res.">
        <title>RIKEN integrated sequence analysis (RISA) system--384-format sequencing pipeline with 384 multicapillary sequencer.</title>
        <authorList>
            <person name="Shibata K."/>
            <person name="Itoh M."/>
            <person name="Aizawa K."/>
            <person name="Nagaoka S."/>
            <person name="Sasaki N."/>
            <person name="Carninci P."/>
            <person name="Konno H."/>
            <person name="Akiyama J."/>
            <person name="Nishi K."/>
            <person name="Kitsunai T."/>
            <person name="Tashiro H."/>
            <person name="Itoh M."/>
            <person name="Sumi N."/>
            <person name="Ishii Y."/>
            <person name="Nakamura S."/>
            <person name="Hazama M."/>
            <person name="Nishine T."/>
            <person name="Harada A."/>
            <person name="Yamamoto R."/>
            <person name="Matsumoto H."/>
            <person name="Sakaguchi S."/>
            <person name="Ikegami T."/>
            <person name="Kashiwagi K."/>
            <person name="Fujiwake S."/>
            <person name="Inoue K."/>
            <person name="Togawa Y."/>
            <person name="Izawa M."/>
            <person name="Ohara E."/>
            <person name="Watahiki M."/>
            <person name="Yoneda Y."/>
            <person name="Ishikawa T."/>
            <person name="Ozawa K."/>
            <person name="Tanaka T."/>
            <person name="Matsuura S."/>
            <person name="Kawai J."/>
            <person name="Okazaki Y."/>
            <person name="Muramatsu M."/>
            <person name="Inoue Y."/>
            <person name="Kira A."/>
            <person name="Hayashizaki Y."/>
        </authorList>
    </citation>
    <scope>NUCLEOTIDE SEQUENCE</scope>
    <source>
        <strain evidence="2">C57BL/6J</strain>
        <tissue evidence="2">Placenta</tissue>
    </source>
</reference>
<evidence type="ECO:0000313" key="2">
    <source>
        <dbReference type="EMBL" id="BAE26719.1"/>
    </source>
</evidence>
<dbReference type="MGI" id="MGI:3642559">
    <property type="gene designation" value="Gm10734"/>
</dbReference>
<name>Q3UKT2_MOUSE</name>
<dbReference type="AGR" id="MGI:3642559"/>
<dbReference type="AlphaFoldDB" id="Q3UKT2"/>
<protein>
    <submittedName>
        <fullName evidence="2">Uncharacterized protein</fullName>
    </submittedName>
</protein>
<feature type="compositionally biased region" description="Basic residues" evidence="1">
    <location>
        <begin position="112"/>
        <end position="129"/>
    </location>
</feature>
<reference evidence="2" key="6">
    <citation type="submission" date="2004-03" db="EMBL/GenBank/DDBJ databases">
        <authorList>
            <person name="Arakawa T."/>
            <person name="Carninci P."/>
            <person name="Fukuda S."/>
            <person name="Hashizume W."/>
            <person name="Hayashida K."/>
            <person name="Hori F."/>
            <person name="Iida J."/>
            <person name="Imamura K."/>
            <person name="Imotani K."/>
            <person name="Itoh M."/>
            <person name="Kanagawa S."/>
            <person name="Kawai J."/>
            <person name="Kojima M."/>
            <person name="Konno H."/>
            <person name="Murata M."/>
            <person name="Nakamura M."/>
            <person name="Ninomiya N."/>
            <person name="Nishiyori H."/>
            <person name="Nomura K."/>
            <person name="Ohno M."/>
            <person name="Sakazume N."/>
            <person name="Sano H."/>
            <person name="Sasaki D."/>
            <person name="Shibata K."/>
            <person name="Shiraki T."/>
            <person name="Tagami M."/>
            <person name="Tagami Y."/>
            <person name="Waki K."/>
            <person name="Watahiki A."/>
            <person name="Muramatsu M."/>
            <person name="Hayashizaki Y."/>
        </authorList>
    </citation>
    <scope>NUCLEOTIDE SEQUENCE</scope>
    <source>
        <strain evidence="2">C57BL/6J</strain>
        <tissue evidence="2">Placenta</tissue>
    </source>
</reference>
<sequence>MASTQRVRVVRTRLLPTLPVEDSVWTLRMVEARRLSPTCTKLKLGTALLPHAFSQVSARWPTRGAANLTLSTSQLSGLPVAGPAKPADAAIAQAQPASRRKSVVGPYQRGGACRRRAHAGAVKGKARPR</sequence>
<reference evidence="2" key="1">
    <citation type="journal article" date="1999" name="Methods Enzymol.">
        <title>High-efficiency full-length cDNA cloning.</title>
        <authorList>
            <person name="Carninci P."/>
            <person name="Hayashizaki Y."/>
        </authorList>
    </citation>
    <scope>NUCLEOTIDE SEQUENCE</scope>
    <source>
        <strain evidence="2">C57BL/6J</strain>
        <tissue evidence="2">Placenta</tissue>
    </source>
</reference>
<gene>
    <name evidence="3" type="primary">Gm10734</name>
</gene>
<reference evidence="2" key="7">
    <citation type="journal article" date="2005" name="Science">
        <title>The Transcriptional Landscape of the Mammalian Genome.</title>
        <authorList>
            <consortium name="The FANTOM Consortium"/>
            <consortium name="Riken Genome Exploration Research Group and Genome Science Group (Genome Network Project Core Group)"/>
        </authorList>
    </citation>
    <scope>NUCLEOTIDE SEQUENCE</scope>
    <source>
        <strain evidence="2">C57BL/6J</strain>
        <tissue evidence="2">Placenta</tissue>
    </source>
</reference>
<organism evidence="2">
    <name type="scientific">Mus musculus</name>
    <name type="common">Mouse</name>
    <dbReference type="NCBI Taxonomy" id="10090"/>
    <lineage>
        <taxon>Eukaryota</taxon>
        <taxon>Metazoa</taxon>
        <taxon>Chordata</taxon>
        <taxon>Craniata</taxon>
        <taxon>Vertebrata</taxon>
        <taxon>Euteleostomi</taxon>
        <taxon>Mammalia</taxon>
        <taxon>Eutheria</taxon>
        <taxon>Euarchontoglires</taxon>
        <taxon>Glires</taxon>
        <taxon>Rodentia</taxon>
        <taxon>Myomorpha</taxon>
        <taxon>Muroidea</taxon>
        <taxon>Muridae</taxon>
        <taxon>Murinae</taxon>
        <taxon>Mus</taxon>
        <taxon>Mus</taxon>
    </lineage>
</organism>
<reference evidence="2" key="4">
    <citation type="journal article" date="2001" name="Nature">
        <title>Functional annotation of a full-length mouse cDNA collection.</title>
        <authorList>
            <consortium name="The RIKEN Genome Exploration Research Group Phase II Team and the FANTOM Consortium"/>
        </authorList>
    </citation>
    <scope>NUCLEOTIDE SEQUENCE</scope>
    <source>
        <strain evidence="2">C57BL/6J</strain>
        <tissue evidence="2">Placenta</tissue>
    </source>
</reference>
<proteinExistence type="evidence at transcript level"/>
<reference evidence="2" key="8">
    <citation type="journal article" date="2005" name="Science">
        <title>Antisense Transcription in the Mammalian Transcriptome.</title>
        <authorList>
            <consortium name="RIKEN Genome Exploration Research Group and Genome Science Group (Genome Network Project Core Group) and the FANTOM Consortium"/>
        </authorList>
    </citation>
    <scope>NUCLEOTIDE SEQUENCE</scope>
    <source>
        <strain evidence="2">C57BL/6J</strain>
        <tissue evidence="2">Placenta</tissue>
    </source>
</reference>
<accession>Q3UKT2</accession>